<dbReference type="AlphaFoldDB" id="A0A2S1LB06"/>
<organism evidence="1 2">
    <name type="scientific">Flavobacterium faecale</name>
    <dbReference type="NCBI Taxonomy" id="1355330"/>
    <lineage>
        <taxon>Bacteria</taxon>
        <taxon>Pseudomonadati</taxon>
        <taxon>Bacteroidota</taxon>
        <taxon>Flavobacteriia</taxon>
        <taxon>Flavobacteriales</taxon>
        <taxon>Flavobacteriaceae</taxon>
        <taxon>Flavobacterium</taxon>
    </lineage>
</organism>
<evidence type="ECO:0000313" key="1">
    <source>
        <dbReference type="EMBL" id="AWG20940.1"/>
    </source>
</evidence>
<proteinExistence type="predicted"/>
<dbReference type="EMBL" id="CP020918">
    <property type="protein sequence ID" value="AWG20940.1"/>
    <property type="molecule type" value="Genomic_DNA"/>
</dbReference>
<keyword evidence="2" id="KW-1185">Reference proteome</keyword>
<sequence>MVKYTEKVFLNGYQEILRGNGEFINHLSIVYCTSAEFLKQIRNERTYKHWKKRKFKIFD</sequence>
<name>A0A2S1LB06_9FLAO</name>
<reference evidence="1 2" key="1">
    <citation type="submission" date="2017-04" db="EMBL/GenBank/DDBJ databases">
        <title>Compelte genome sequence of WV33.</title>
        <authorList>
            <person name="Lee P.C."/>
        </authorList>
    </citation>
    <scope>NUCLEOTIDE SEQUENCE [LARGE SCALE GENOMIC DNA]</scope>
    <source>
        <strain evidence="1 2">WV33</strain>
    </source>
</reference>
<accession>A0A2S1LB06</accession>
<protein>
    <submittedName>
        <fullName evidence="1">Uncharacterized protein</fullName>
    </submittedName>
</protein>
<dbReference type="KEGG" id="ffa:FFWV33_05005"/>
<dbReference type="Proteomes" id="UP000244527">
    <property type="component" value="Chromosome"/>
</dbReference>
<evidence type="ECO:0000313" key="2">
    <source>
        <dbReference type="Proteomes" id="UP000244527"/>
    </source>
</evidence>
<gene>
    <name evidence="1" type="ORF">FFWV33_05005</name>
</gene>